<dbReference type="GO" id="GO:0071897">
    <property type="term" value="P:DNA biosynthetic process"/>
    <property type="evidence" value="ECO:0007669"/>
    <property type="project" value="UniProtKB-ARBA"/>
</dbReference>
<dbReference type="PANTHER" id="PTHR33332">
    <property type="entry name" value="REVERSE TRANSCRIPTASE DOMAIN-CONTAINING PROTEIN"/>
    <property type="match status" value="1"/>
</dbReference>
<feature type="non-terminal residue" evidence="2">
    <location>
        <position position="1"/>
    </location>
</feature>
<evidence type="ECO:0000259" key="1">
    <source>
        <dbReference type="PROSITE" id="PS50878"/>
    </source>
</evidence>
<dbReference type="SUPFAM" id="SSF56672">
    <property type="entry name" value="DNA/RNA polymerases"/>
    <property type="match status" value="1"/>
</dbReference>
<reference evidence="2" key="1">
    <citation type="submission" date="2016-02" db="EMBL/GenBank/DDBJ databases">
        <title>RNAseq analyses of the midgut from blood- or serum-fed Ixodes ricinus ticks.</title>
        <authorList>
            <person name="Perner J."/>
            <person name="Provaznik J."/>
            <person name="Schrenkova J."/>
            <person name="Urbanova V."/>
            <person name="Ribeiro J.M."/>
            <person name="Kopacek P."/>
        </authorList>
    </citation>
    <scope>NUCLEOTIDE SEQUENCE</scope>
    <source>
        <tissue evidence="2">Gut</tissue>
    </source>
</reference>
<dbReference type="InterPro" id="IPR043502">
    <property type="entry name" value="DNA/RNA_pol_sf"/>
</dbReference>
<dbReference type="InterPro" id="IPR000477">
    <property type="entry name" value="RT_dom"/>
</dbReference>
<dbReference type="Pfam" id="PF00078">
    <property type="entry name" value="RVT_1"/>
    <property type="match status" value="1"/>
</dbReference>
<name>A0A131XR06_IXORI</name>
<evidence type="ECO:0000313" key="2">
    <source>
        <dbReference type="EMBL" id="JAP69469.1"/>
    </source>
</evidence>
<dbReference type="EMBL" id="GEFM01006327">
    <property type="protein sequence ID" value="JAP69469.1"/>
    <property type="molecule type" value="mRNA"/>
</dbReference>
<dbReference type="AlphaFoldDB" id="A0A131XR06"/>
<accession>A0A131XR06</accession>
<dbReference type="PROSITE" id="PS50878">
    <property type="entry name" value="RT_POL"/>
    <property type="match status" value="1"/>
</dbReference>
<sequence length="703" mass="82276">DYFHPPFTLCFFLSFQILREQSLPKFIYTRGDYLGLYNRLRGYDWSCLFHLTDVNSCVELVTSTVQQAMEEFIPKQCPRKSNFPKWFSSVLKYYMCKKQHYHKLYKKSNCEYWYQRFSVCRAIVKKLYSRDEARYHSCLENNFKKEPSCFWNYARARSKDSVSTSVLKIDDKIVCKPQEVSQAFANHFSSCFSERDSMPNDFKFEGFADFLAYHSVTEEEVMCSIRKLKPKLSTGCDDIPKNFIIKGCAEFFIPILTHIFNLSLQYGVYPSRWKVSVVIPVFKSGDPCNVNNFRPVSLLCGFSKVFEMVVYERLYSYFKQKISPLQHGFLRGRSVETNLATFLGYSGPAVCNRGQVDSVYFDMTKAFDKVDHQILLLKLKEYGLCTLYCAWFESYLSNRQNYVRFLNCVSEAFASLSGVPQGSNLGPLLFLIFVNDLPSSIRNSKVLMFADDFKLFRVVDNVNDCIQIQNDIRSVEHWCLKNRLQLNPKKTVVMSLTRKKGSIVFDYTIFEEQVMRVVYVRDLGVFVDSRLDFRLHVSRVVGQGLRQLGVISRLTKKFRRSECLLCLYSALVRSRLEFASVVWNSVTMLHSNLIENVQRKFIRILYDRYIGRRRFYNYHSLLTDLGLVPLHDRRIARDMNFLRQIVHGSLDCAQLLMSLRFRVPSGRTSKCRDTFYPDVRATCPMTRLQQTHDAFFSETDIFA</sequence>
<dbReference type="CDD" id="cd01650">
    <property type="entry name" value="RT_nLTR_like"/>
    <property type="match status" value="1"/>
</dbReference>
<proteinExistence type="evidence at transcript level"/>
<feature type="domain" description="Reverse transcriptase" evidence="1">
    <location>
        <begin position="262"/>
        <end position="509"/>
    </location>
</feature>
<protein>
    <submittedName>
        <fullName evidence="2">Putative cr1-1 is</fullName>
    </submittedName>
</protein>
<organism evidence="2">
    <name type="scientific">Ixodes ricinus</name>
    <name type="common">Common tick</name>
    <name type="synonym">Acarus ricinus</name>
    <dbReference type="NCBI Taxonomy" id="34613"/>
    <lineage>
        <taxon>Eukaryota</taxon>
        <taxon>Metazoa</taxon>
        <taxon>Ecdysozoa</taxon>
        <taxon>Arthropoda</taxon>
        <taxon>Chelicerata</taxon>
        <taxon>Arachnida</taxon>
        <taxon>Acari</taxon>
        <taxon>Parasitiformes</taxon>
        <taxon>Ixodida</taxon>
        <taxon>Ixodoidea</taxon>
        <taxon>Ixodidae</taxon>
        <taxon>Ixodinae</taxon>
        <taxon>Ixodes</taxon>
    </lineage>
</organism>